<evidence type="ECO:0000313" key="2">
    <source>
        <dbReference type="EMBL" id="MPM67568.1"/>
    </source>
</evidence>
<protein>
    <submittedName>
        <fullName evidence="2">Uncharacterized protein</fullName>
    </submittedName>
</protein>
<name>A0A645BR29_9ZZZZ</name>
<reference evidence="2" key="1">
    <citation type="submission" date="2019-08" db="EMBL/GenBank/DDBJ databases">
        <authorList>
            <person name="Kucharzyk K."/>
            <person name="Murdoch R.W."/>
            <person name="Higgins S."/>
            <person name="Loffler F."/>
        </authorList>
    </citation>
    <scope>NUCLEOTIDE SEQUENCE</scope>
</reference>
<keyword evidence="1" id="KW-1133">Transmembrane helix</keyword>
<dbReference type="EMBL" id="VSSQ01021764">
    <property type="protein sequence ID" value="MPM67568.1"/>
    <property type="molecule type" value="Genomic_DNA"/>
</dbReference>
<accession>A0A645BR29</accession>
<evidence type="ECO:0000256" key="1">
    <source>
        <dbReference type="SAM" id="Phobius"/>
    </source>
</evidence>
<keyword evidence="1" id="KW-0812">Transmembrane</keyword>
<feature type="transmembrane region" description="Helical" evidence="1">
    <location>
        <begin position="12"/>
        <end position="33"/>
    </location>
</feature>
<keyword evidence="1" id="KW-0472">Membrane</keyword>
<comment type="caution">
    <text evidence="2">The sequence shown here is derived from an EMBL/GenBank/DDBJ whole genome shotgun (WGS) entry which is preliminary data.</text>
</comment>
<dbReference type="AlphaFoldDB" id="A0A645BR29"/>
<proteinExistence type="predicted"/>
<organism evidence="2">
    <name type="scientific">bioreactor metagenome</name>
    <dbReference type="NCBI Taxonomy" id="1076179"/>
    <lineage>
        <taxon>unclassified sequences</taxon>
        <taxon>metagenomes</taxon>
        <taxon>ecological metagenomes</taxon>
    </lineage>
</organism>
<gene>
    <name evidence="2" type="ORF">SDC9_114491</name>
</gene>
<sequence length="42" mass="4833">MDSIDSGIRWKWLKFMYLYTVVSACLLGLGVVITPDFMISMM</sequence>